<evidence type="ECO:0000313" key="3">
    <source>
        <dbReference type="Proteomes" id="UP000077763"/>
    </source>
</evidence>
<dbReference type="OrthoDB" id="5573170at2"/>
<evidence type="ECO:0000313" key="2">
    <source>
        <dbReference type="EMBL" id="OAI02692.1"/>
    </source>
</evidence>
<organism evidence="2 3">
    <name type="scientific">Methylomonas methanica</name>
    <dbReference type="NCBI Taxonomy" id="421"/>
    <lineage>
        <taxon>Bacteria</taxon>
        <taxon>Pseudomonadati</taxon>
        <taxon>Pseudomonadota</taxon>
        <taxon>Gammaproteobacteria</taxon>
        <taxon>Methylococcales</taxon>
        <taxon>Methylococcaceae</taxon>
        <taxon>Methylomonas</taxon>
    </lineage>
</organism>
<feature type="signal peptide" evidence="1">
    <location>
        <begin position="1"/>
        <end position="24"/>
    </location>
</feature>
<comment type="caution">
    <text evidence="2">The sequence shown here is derived from an EMBL/GenBank/DDBJ whole genome shotgun (WGS) entry which is preliminary data.</text>
</comment>
<keyword evidence="1" id="KW-0732">Signal</keyword>
<evidence type="ECO:0008006" key="4">
    <source>
        <dbReference type="Google" id="ProtNLM"/>
    </source>
</evidence>
<gene>
    <name evidence="2" type="ORF">A1353_15725</name>
</gene>
<evidence type="ECO:0000256" key="1">
    <source>
        <dbReference type="SAM" id="SignalP"/>
    </source>
</evidence>
<dbReference type="Proteomes" id="UP000077763">
    <property type="component" value="Unassembled WGS sequence"/>
</dbReference>
<accession>A0A177MAH7</accession>
<dbReference type="EMBL" id="LUUH01000061">
    <property type="protein sequence ID" value="OAI02692.1"/>
    <property type="molecule type" value="Genomic_DNA"/>
</dbReference>
<reference evidence="2 3" key="1">
    <citation type="submission" date="2016-03" db="EMBL/GenBank/DDBJ databases">
        <authorList>
            <person name="Ploux O."/>
        </authorList>
    </citation>
    <scope>NUCLEOTIDE SEQUENCE [LARGE SCALE GENOMIC DNA]</scope>
    <source>
        <strain evidence="2 3">R-45371</strain>
    </source>
</reference>
<protein>
    <recommendedName>
        <fullName evidence="4">Secreted protein</fullName>
    </recommendedName>
</protein>
<proteinExistence type="predicted"/>
<name>A0A177MAH7_METMH</name>
<sequence>MKTLLSLKLWLAVCLFAVSTASSAGIIWESTDGDSNFISFGASSFPFPSSDTFGIFSATANLGTDAPVYTFSGVGSFSSASPFQLGLLTTSGWVSEAGNFALSAPNTFMLAFVKPGLTNNLSFLYGFDLKPAADQNPVSGVPLPASVWFMTSALLGFLYTGRRKAAVQA</sequence>
<feature type="chain" id="PRO_5008067856" description="Secreted protein" evidence="1">
    <location>
        <begin position="25"/>
        <end position="169"/>
    </location>
</feature>
<dbReference type="RefSeq" id="WP_082879654.1">
    <property type="nucleotide sequence ID" value="NZ_LUUG01000070.1"/>
</dbReference>
<dbReference type="AlphaFoldDB" id="A0A177MAH7"/>